<dbReference type="OrthoDB" id="10582968at2759"/>
<evidence type="ECO:0000256" key="1">
    <source>
        <dbReference type="SAM" id="MobiDB-lite"/>
    </source>
</evidence>
<feature type="compositionally biased region" description="Basic and acidic residues" evidence="1">
    <location>
        <begin position="786"/>
        <end position="795"/>
    </location>
</feature>
<feature type="region of interest" description="Disordered" evidence="1">
    <location>
        <begin position="1129"/>
        <end position="1156"/>
    </location>
</feature>
<feature type="region of interest" description="Disordered" evidence="1">
    <location>
        <begin position="970"/>
        <end position="1001"/>
    </location>
</feature>
<sequence length="1968" mass="218941">MLGAPLLAGAIYAGASAPNVPGTRRQDQDAGGADEPYWQRLIQRTVGNIRNTASYVEGQVRDFFELDGSRDQTTDDQAGEMVGVVPGNAPPGIVQLNQNQVLRPRRRKKKPTAAGNQALAPNGDMQIRLPYIDGSPVFHNIRVLDQLGTAGVAGGIGGFAGGVGGIPGLGGQVGYKKSATGHLHDPFTPVRQENNPVFYTPEGHPFRPAVNSPQVLGSKKESDGLLEQGIENSLLHQHYIDAGVPVSGQVPGLASLGSQRLHSEQYVRIAETGQVVPLRALHPQLLETRLQSDTLPVRRFDGALSRQLSAPELLALSQQQESIGLNGNVRQSQAVNSPVLISERRRGIDSQGSENFPERKSVQNSSHFLGNSGDAVPMVGPGLQMVDGTVQYQAEDGKMHLLGITAGNEKVKRRKRPTRPGKNKNLRLKNVRKDAPKLPAISIRPNQPSINLATNLPMPSISAHEQRPSPHTFAMLPETKADDFNAHDPLTVQLRSYNHKYTGSSEERQQSPNSHRYLLPNSISSHGQVEQGIRQTQQQISPHDIRDFMKVNMDSPGRKTTDASTNSFGNYTTRFRVIDYKEELRIAKEKLNISNLENVGTASMNYGNLKPESVISKVELESINKHQAYLRAMKKQLPRFTSKELIEHRPPEQKTIEQLKPLAREAAVDDFLDPRNRLIVGGDLYRKAYLPDTMSGEDISSISSLHSSQRATEHDKLPLYRGDFSSHPIMKSSDTVDSVPGASRISAKLQNDITRPPNRTNSNDKMEGPKQLDIDTSDNNLHQSKIRADSKDPTEIKPSPSSTRTADSEEEPLGYPFYKFKNQGIRPPSSIQDVIALTMGAEPAHDEGRRDHRNSLEFNRFKPNNPRASPRIDKIAMTQETEFPNDYNYDYYHDRLPLHQPHHNARPKSSKTQGLLYHQYKERKHSENSAVDHALHSINLGRLTGTAENSALKIQPASFEVFDIIADESKKRKKTQGYNDGSAVSDMKVSDRNRNQGSAGVHVSVKSTDGVTTLDGPQNEAYLPYNSDSFLHKNVPQNPKPNEKVNTRINSDEVDYAYDREIAKQDESDYVFKSKDKIKTLSEDKENRNPSTISSVRISTASNPVAEESYGDSEYDETPGLRRRKIVGSNLGRPFRRRRPSSTTVRPASVENKNDESISFRLNNRQNLPRKSLSAELGDYIRTKTKLPQSVVTTQKKSDITRDSEEDEIKVPENNQSADMTQTRSKRRKPIGRKRLGNLPAANQQTDDELTGIPSAASSGLRRRRRPLENPTKNNPVYIEDKNSPPFAQDYTDPESRYRTRDTTDLEQQTYEERYMRRKNYKIMDRQQENMEKEYSVEGTQYPDDDDMSVSPSVKNEATRNFMGIKRNSAPKFGEFKKNYDTTIELLKAKRDSIGPKSTTPQQEDTIPSSPSPFLPTHASRGKVKRNHDDAIADRSNSSVKEPHVITIDDISGQDNRLSPRINPFTSTTPSGPSFMKRIQDISDEDNPIISNLKAVFLENANEHHKPMKTSFWHLGVPRTTEPVEALTTSTTLTPGVKKVRRKKLRNSEYSQISRMGLPLNSVEIITGKISNSNPPRTPHLRQHGAFLVAKTSSNTAPDIAITAGGQINEKEEIEDQYESLSDLMPMRLVAPHPETLNSVTPLAQVGDNFSGKTMNFNDEVRQEDIQADKSGAAVNSVPKQHETQMEYGESFTPNKIILPIKNASKFAIASEASDESLVAIGEIQLPGTDRKIIVKTPVPEFFNSGPGSVVDVFKNTKEDQVDKASDVLEQSTKNFAPISKRHFFEPEPYHPTTDRSSLASFPKYLGPKLSAKTFMIEDDSLAYDQLSTPTREESQEMSDTSIAVAQSNIVSISTTLQATPDAKQSAPADDQPNTGNEKKSGIIKPATDVDGDSQHQTTLSRVNSNNDENNPEVQLDPNQQSHKIKERNLNENKLNSKFEATQNKPLLENVSSRKLTVSSPIKKIVLS</sequence>
<feature type="region of interest" description="Disordered" evidence="1">
    <location>
        <begin position="1082"/>
        <end position="1117"/>
    </location>
</feature>
<protein>
    <submittedName>
        <fullName evidence="3">Uncharacterized protein LOC108678337</fullName>
    </submittedName>
</protein>
<feature type="compositionally biased region" description="Polar residues" evidence="1">
    <location>
        <begin position="1089"/>
        <end position="1103"/>
    </location>
</feature>
<organism evidence="2 3">
    <name type="scientific">Hyalella azteca</name>
    <name type="common">Amphipod</name>
    <dbReference type="NCBI Taxonomy" id="294128"/>
    <lineage>
        <taxon>Eukaryota</taxon>
        <taxon>Metazoa</taxon>
        <taxon>Ecdysozoa</taxon>
        <taxon>Arthropoda</taxon>
        <taxon>Crustacea</taxon>
        <taxon>Multicrustacea</taxon>
        <taxon>Malacostraca</taxon>
        <taxon>Eumalacostraca</taxon>
        <taxon>Peracarida</taxon>
        <taxon>Amphipoda</taxon>
        <taxon>Senticaudata</taxon>
        <taxon>Talitrida</taxon>
        <taxon>Talitroidea</taxon>
        <taxon>Hyalellidae</taxon>
        <taxon>Hyalella</taxon>
    </lineage>
</organism>
<dbReference type="GeneID" id="108678337"/>
<feature type="region of interest" description="Disordered" evidence="1">
    <location>
        <begin position="1454"/>
        <end position="1474"/>
    </location>
</feature>
<feature type="region of interest" description="Disordered" evidence="1">
    <location>
        <begin position="1189"/>
        <end position="1302"/>
    </location>
</feature>
<dbReference type="RefSeq" id="XP_018022207.1">
    <property type="nucleotide sequence ID" value="XM_018166718.1"/>
</dbReference>
<feature type="region of interest" description="Disordered" evidence="1">
    <location>
        <begin position="15"/>
        <end position="34"/>
    </location>
</feature>
<evidence type="ECO:0000313" key="3">
    <source>
        <dbReference type="RefSeq" id="XP_018022207.1"/>
    </source>
</evidence>
<reference evidence="3" key="1">
    <citation type="submission" date="2025-08" db="UniProtKB">
        <authorList>
            <consortium name="RefSeq"/>
        </authorList>
    </citation>
    <scope>IDENTIFICATION</scope>
    <source>
        <tissue evidence="3">Whole organism</tissue>
    </source>
</reference>
<dbReference type="Proteomes" id="UP000694843">
    <property type="component" value="Unplaced"/>
</dbReference>
<feature type="region of interest" description="Disordered" evidence="1">
    <location>
        <begin position="1858"/>
        <end position="1923"/>
    </location>
</feature>
<feature type="compositionally biased region" description="Polar residues" evidence="1">
    <location>
        <begin position="1396"/>
        <end position="1409"/>
    </location>
</feature>
<accession>A0A8B7P8S6</accession>
<keyword evidence="2" id="KW-1185">Reference proteome</keyword>
<dbReference type="KEGG" id="hazt:108678337"/>
<name>A0A8B7P8S6_HYAAZ</name>
<feature type="region of interest" description="Disordered" evidence="1">
    <location>
        <begin position="336"/>
        <end position="372"/>
    </location>
</feature>
<feature type="compositionally biased region" description="Polar residues" evidence="1">
    <location>
        <begin position="1895"/>
        <end position="1922"/>
    </location>
</feature>
<proteinExistence type="predicted"/>
<feature type="region of interest" description="Disordered" evidence="1">
    <location>
        <begin position="747"/>
        <end position="812"/>
    </location>
</feature>
<feature type="region of interest" description="Disordered" evidence="1">
    <location>
        <begin position="1391"/>
        <end position="1430"/>
    </location>
</feature>
<evidence type="ECO:0000313" key="2">
    <source>
        <dbReference type="Proteomes" id="UP000694843"/>
    </source>
</evidence>
<gene>
    <name evidence="3" type="primary">LOC108678337</name>
</gene>
<feature type="compositionally biased region" description="Polar residues" evidence="1">
    <location>
        <begin position="1213"/>
        <end position="1223"/>
    </location>
</feature>
<feature type="compositionally biased region" description="Polar residues" evidence="1">
    <location>
        <begin position="748"/>
        <end position="761"/>
    </location>
</feature>
<feature type="compositionally biased region" description="Basic and acidic residues" evidence="1">
    <location>
        <begin position="762"/>
        <end position="773"/>
    </location>
</feature>
<feature type="compositionally biased region" description="Basic residues" evidence="1">
    <location>
        <begin position="1224"/>
        <end position="1236"/>
    </location>
</feature>